<dbReference type="InterPro" id="IPR010982">
    <property type="entry name" value="Lambda_DNA-bd_dom_sf"/>
</dbReference>
<dbReference type="KEGG" id="aft:BBF96_03410"/>
<gene>
    <name evidence="3" type="ORF">BBF96_03410</name>
</gene>
<protein>
    <recommendedName>
        <fullName evidence="2">HTH cro/C1-type domain-containing protein</fullName>
    </recommendedName>
</protein>
<dbReference type="PANTHER" id="PTHR46797">
    <property type="entry name" value="HTH-TYPE TRANSCRIPTIONAL REGULATOR"/>
    <property type="match status" value="1"/>
</dbReference>
<keyword evidence="4" id="KW-1185">Reference proteome</keyword>
<evidence type="ECO:0000313" key="3">
    <source>
        <dbReference type="EMBL" id="AZR72512.1"/>
    </source>
</evidence>
<dbReference type="PROSITE" id="PS50943">
    <property type="entry name" value="HTH_CROC1"/>
    <property type="match status" value="2"/>
</dbReference>
<keyword evidence="1" id="KW-0238">DNA-binding</keyword>
<dbReference type="Pfam" id="PF01381">
    <property type="entry name" value="HTH_3"/>
    <property type="match status" value="2"/>
</dbReference>
<dbReference type="InterPro" id="IPR001387">
    <property type="entry name" value="Cro/C1-type_HTH"/>
</dbReference>
<evidence type="ECO:0000259" key="2">
    <source>
        <dbReference type="PROSITE" id="PS50943"/>
    </source>
</evidence>
<organism evidence="3 4">
    <name type="scientific">Anoxybacter fermentans</name>
    <dbReference type="NCBI Taxonomy" id="1323375"/>
    <lineage>
        <taxon>Bacteria</taxon>
        <taxon>Bacillati</taxon>
        <taxon>Bacillota</taxon>
        <taxon>Clostridia</taxon>
        <taxon>Halanaerobiales</taxon>
        <taxon>Anoxybacter</taxon>
    </lineage>
</organism>
<dbReference type="InterPro" id="IPR050807">
    <property type="entry name" value="TransReg_Diox_bact_type"/>
</dbReference>
<dbReference type="PANTHER" id="PTHR46797:SF1">
    <property type="entry name" value="METHYLPHOSPHONATE SYNTHASE"/>
    <property type="match status" value="1"/>
</dbReference>
<dbReference type="SUPFAM" id="SSF47413">
    <property type="entry name" value="lambda repressor-like DNA-binding domains"/>
    <property type="match status" value="2"/>
</dbReference>
<dbReference type="Gene3D" id="1.10.260.40">
    <property type="entry name" value="lambda repressor-like DNA-binding domains"/>
    <property type="match status" value="2"/>
</dbReference>
<dbReference type="RefSeq" id="WP_127015840.1">
    <property type="nucleotide sequence ID" value="NZ_CP016379.1"/>
</dbReference>
<evidence type="ECO:0000313" key="4">
    <source>
        <dbReference type="Proteomes" id="UP000267250"/>
    </source>
</evidence>
<name>A0A3S9SW79_9FIRM</name>
<dbReference type="OrthoDB" id="371153at2"/>
<dbReference type="AlphaFoldDB" id="A0A3S9SW79"/>
<proteinExistence type="predicted"/>
<dbReference type="GO" id="GO:0003677">
    <property type="term" value="F:DNA binding"/>
    <property type="evidence" value="ECO:0007669"/>
    <property type="project" value="UniProtKB-KW"/>
</dbReference>
<accession>A0A3S9SW79</accession>
<feature type="domain" description="HTH cro/C1-type" evidence="2">
    <location>
        <begin position="70"/>
        <end position="123"/>
    </location>
</feature>
<dbReference type="SMART" id="SM00530">
    <property type="entry name" value="HTH_XRE"/>
    <property type="match status" value="2"/>
</dbReference>
<dbReference type="GO" id="GO:0003700">
    <property type="term" value="F:DNA-binding transcription factor activity"/>
    <property type="evidence" value="ECO:0007669"/>
    <property type="project" value="TreeGrafter"/>
</dbReference>
<dbReference type="GO" id="GO:0005829">
    <property type="term" value="C:cytosol"/>
    <property type="evidence" value="ECO:0007669"/>
    <property type="project" value="TreeGrafter"/>
</dbReference>
<feature type="domain" description="HTH cro/C1-type" evidence="2">
    <location>
        <begin position="6"/>
        <end position="61"/>
    </location>
</feature>
<reference evidence="3 4" key="1">
    <citation type="submission" date="2016-07" db="EMBL/GenBank/DDBJ databases">
        <title>Genome and transcriptome analysis of iron-reducing fermentative bacteria Anoxybacter fermentans.</title>
        <authorList>
            <person name="Zeng X."/>
            <person name="Shao Z."/>
        </authorList>
    </citation>
    <scope>NUCLEOTIDE SEQUENCE [LARGE SCALE GENOMIC DNA]</scope>
    <source>
        <strain evidence="3 4">DY22613</strain>
    </source>
</reference>
<sequence>MIGEKLRKIREEKGLSIQQVTQIIGCSKNYLYRVEKGWQGVGLKYALKIEKIYGINLLDEIKFRSIGEKIKYARERLGLTEKQVAEKVGVSPDYIRALESNSKKPGVYIAEKLYKLLQMERELMEVQKQINTRMTKASMRKEKIGKELEKILNKTLKNGNITVACENDTYSIIAEVPHLGKARTSIPCRYLVLYGQETWKREARAVMYDLIREFARKQKRGA</sequence>
<dbReference type="Proteomes" id="UP000267250">
    <property type="component" value="Chromosome"/>
</dbReference>
<dbReference type="CDD" id="cd00093">
    <property type="entry name" value="HTH_XRE"/>
    <property type="match status" value="2"/>
</dbReference>
<dbReference type="EMBL" id="CP016379">
    <property type="protein sequence ID" value="AZR72512.1"/>
    <property type="molecule type" value="Genomic_DNA"/>
</dbReference>
<evidence type="ECO:0000256" key="1">
    <source>
        <dbReference type="ARBA" id="ARBA00023125"/>
    </source>
</evidence>